<dbReference type="PANTHER" id="PTHR24291">
    <property type="entry name" value="CYTOCHROME P450 FAMILY 4"/>
    <property type="match status" value="1"/>
</dbReference>
<dbReference type="EMBL" id="CAJNOJ010000058">
    <property type="protein sequence ID" value="CAF0989809.1"/>
    <property type="molecule type" value="Genomic_DNA"/>
</dbReference>
<dbReference type="Proteomes" id="UP000663852">
    <property type="component" value="Unassembled WGS sequence"/>
</dbReference>
<keyword evidence="9" id="KW-1185">Reference proteome</keyword>
<evidence type="ECO:0000313" key="10">
    <source>
        <dbReference type="Proteomes" id="UP000663852"/>
    </source>
</evidence>
<accession>A0A814FXF6</accession>
<dbReference type="InterPro" id="IPR050196">
    <property type="entry name" value="Cytochrome_P450_Monoox"/>
</dbReference>
<evidence type="ECO:0000313" key="7">
    <source>
        <dbReference type="EMBL" id="CAF0989809.1"/>
    </source>
</evidence>
<reference evidence="7" key="1">
    <citation type="submission" date="2021-02" db="EMBL/GenBank/DDBJ databases">
        <authorList>
            <person name="Nowell W R."/>
        </authorList>
    </citation>
    <scope>NUCLEOTIDE SEQUENCE</scope>
</reference>
<dbReference type="GO" id="GO:0004497">
    <property type="term" value="F:monooxygenase activity"/>
    <property type="evidence" value="ECO:0007669"/>
    <property type="project" value="UniProtKB-KW"/>
</dbReference>
<gene>
    <name evidence="7" type="ORF">EDS130_LOCUS14327</name>
    <name evidence="8" type="ORF">XAT740_LOCUS43262</name>
</gene>
<sequence>MMTKHGLIYFFNLGQHLRLVIQDLENLSDILGRVQAERFYQPVDSSFRLKLLIGTQNLFHSNDKEHERARKMLNPAFHFDNLQSMISIMIEHTQKTIDTCLEYSFVANITNYLNKLTLSIIVSNTLGTDFGNHEIRDQALTFILAGHETTSNLMSWITYELVINSTVCHDCQDEVDRVLSYGLPLTYVQLNQPPIIEMVSQETLRLHLPAPFFARQCIKEQIIGKTSERLLRIPKGLTILANAYAIR</sequence>
<dbReference type="GO" id="GO:0016705">
    <property type="term" value="F:oxidoreductase activity, acting on paired donors, with incorporation or reduction of molecular oxygen"/>
    <property type="evidence" value="ECO:0007669"/>
    <property type="project" value="InterPro"/>
</dbReference>
<dbReference type="InterPro" id="IPR036396">
    <property type="entry name" value="Cyt_P450_sf"/>
</dbReference>
<dbReference type="PANTHER" id="PTHR24291:SF50">
    <property type="entry name" value="BIFUNCTIONAL ALBAFLAVENONE MONOOXYGENASE_TERPENE SYNTHASE"/>
    <property type="match status" value="1"/>
</dbReference>
<comment type="caution">
    <text evidence="7">The sequence shown here is derived from an EMBL/GenBank/DDBJ whole genome shotgun (WGS) entry which is preliminary data.</text>
</comment>
<dbReference type="InterPro" id="IPR001128">
    <property type="entry name" value="Cyt_P450"/>
</dbReference>
<dbReference type="Pfam" id="PF00067">
    <property type="entry name" value="p450"/>
    <property type="match status" value="1"/>
</dbReference>
<evidence type="ECO:0000256" key="2">
    <source>
        <dbReference type="ARBA" id="ARBA00022617"/>
    </source>
</evidence>
<keyword evidence="3" id="KW-0479">Metal-binding</keyword>
<dbReference type="SUPFAM" id="SSF48264">
    <property type="entry name" value="Cytochrome P450"/>
    <property type="match status" value="1"/>
</dbReference>
<evidence type="ECO:0008006" key="11">
    <source>
        <dbReference type="Google" id="ProtNLM"/>
    </source>
</evidence>
<evidence type="ECO:0000313" key="9">
    <source>
        <dbReference type="Proteomes" id="UP000663828"/>
    </source>
</evidence>
<keyword evidence="2" id="KW-0349">Heme</keyword>
<dbReference type="OrthoDB" id="1470350at2759"/>
<dbReference type="Gene3D" id="1.10.630.10">
    <property type="entry name" value="Cytochrome P450"/>
    <property type="match status" value="2"/>
</dbReference>
<evidence type="ECO:0000313" key="8">
    <source>
        <dbReference type="EMBL" id="CAF1556107.1"/>
    </source>
</evidence>
<organism evidence="7 10">
    <name type="scientific">Adineta ricciae</name>
    <name type="common">Rotifer</name>
    <dbReference type="NCBI Taxonomy" id="249248"/>
    <lineage>
        <taxon>Eukaryota</taxon>
        <taxon>Metazoa</taxon>
        <taxon>Spiralia</taxon>
        <taxon>Gnathifera</taxon>
        <taxon>Rotifera</taxon>
        <taxon>Eurotatoria</taxon>
        <taxon>Bdelloidea</taxon>
        <taxon>Adinetida</taxon>
        <taxon>Adinetidae</taxon>
        <taxon>Adineta</taxon>
    </lineage>
</organism>
<evidence type="ECO:0000256" key="3">
    <source>
        <dbReference type="ARBA" id="ARBA00022723"/>
    </source>
</evidence>
<keyword evidence="6" id="KW-0503">Monooxygenase</keyword>
<keyword evidence="4" id="KW-0560">Oxidoreductase</keyword>
<dbReference type="Proteomes" id="UP000663828">
    <property type="component" value="Unassembled WGS sequence"/>
</dbReference>
<protein>
    <recommendedName>
        <fullName evidence="11">Cytochrome P450</fullName>
    </recommendedName>
</protein>
<evidence type="ECO:0000256" key="1">
    <source>
        <dbReference type="ARBA" id="ARBA00010617"/>
    </source>
</evidence>
<dbReference type="GO" id="GO:0020037">
    <property type="term" value="F:heme binding"/>
    <property type="evidence" value="ECO:0007669"/>
    <property type="project" value="InterPro"/>
</dbReference>
<comment type="similarity">
    <text evidence="1">Belongs to the cytochrome P450 family.</text>
</comment>
<dbReference type="EMBL" id="CAJNOR010005304">
    <property type="protein sequence ID" value="CAF1556107.1"/>
    <property type="molecule type" value="Genomic_DNA"/>
</dbReference>
<name>A0A814FXF6_ADIRI</name>
<dbReference type="GO" id="GO:0005506">
    <property type="term" value="F:iron ion binding"/>
    <property type="evidence" value="ECO:0007669"/>
    <property type="project" value="InterPro"/>
</dbReference>
<evidence type="ECO:0000256" key="5">
    <source>
        <dbReference type="ARBA" id="ARBA00023004"/>
    </source>
</evidence>
<evidence type="ECO:0000256" key="6">
    <source>
        <dbReference type="ARBA" id="ARBA00023033"/>
    </source>
</evidence>
<dbReference type="AlphaFoldDB" id="A0A814FXF6"/>
<proteinExistence type="inferred from homology"/>
<keyword evidence="5" id="KW-0408">Iron</keyword>
<evidence type="ECO:0000256" key="4">
    <source>
        <dbReference type="ARBA" id="ARBA00023002"/>
    </source>
</evidence>